<dbReference type="AlphaFoldDB" id="A0A178HEA4"/>
<accession>A0A178HEA4</accession>
<dbReference type="RefSeq" id="WP_064293327.1">
    <property type="nucleotide sequence ID" value="NZ_JASODG010000006.1"/>
</dbReference>
<dbReference type="GeneID" id="86971544"/>
<evidence type="ECO:0000256" key="3">
    <source>
        <dbReference type="ARBA" id="ARBA00022692"/>
    </source>
</evidence>
<evidence type="ECO:0000256" key="2">
    <source>
        <dbReference type="ARBA" id="ARBA00022475"/>
    </source>
</evidence>
<dbReference type="CDD" id="cd06173">
    <property type="entry name" value="MFS_MefA_like"/>
    <property type="match status" value="1"/>
</dbReference>
<protein>
    <submittedName>
        <fullName evidence="6">MFS transporter</fullName>
    </submittedName>
</protein>
<dbReference type="EMBL" id="QMHM01000006">
    <property type="protein sequence ID" value="RAV79897.1"/>
    <property type="molecule type" value="Genomic_DNA"/>
</dbReference>
<dbReference type="GO" id="GO:0005886">
    <property type="term" value="C:plasma membrane"/>
    <property type="evidence" value="ECO:0007669"/>
    <property type="project" value="UniProtKB-SubCell"/>
</dbReference>
<comment type="subcellular location">
    <subcellularLocation>
        <location evidence="1">Cell membrane</location>
        <topology evidence="1">Multi-pass membrane protein</topology>
    </subcellularLocation>
</comment>
<proteinExistence type="predicted"/>
<dbReference type="Pfam" id="PF07690">
    <property type="entry name" value="MFS_1"/>
    <property type="match status" value="1"/>
</dbReference>
<dbReference type="SUPFAM" id="SSF103473">
    <property type="entry name" value="MFS general substrate transporter"/>
    <property type="match status" value="1"/>
</dbReference>
<evidence type="ECO:0000256" key="1">
    <source>
        <dbReference type="ARBA" id="ARBA00004651"/>
    </source>
</evidence>
<dbReference type="InterPro" id="IPR036259">
    <property type="entry name" value="MFS_trans_sf"/>
</dbReference>
<dbReference type="Gene3D" id="1.20.1250.20">
    <property type="entry name" value="MFS general substrate transporter like domains"/>
    <property type="match status" value="1"/>
</dbReference>
<dbReference type="PANTHER" id="PTHR23513:SF11">
    <property type="entry name" value="STAPHYLOFERRIN A TRANSPORTER"/>
    <property type="match status" value="1"/>
</dbReference>
<keyword evidence="4" id="KW-1133">Transmembrane helix</keyword>
<dbReference type="GO" id="GO:0022857">
    <property type="term" value="F:transmembrane transporter activity"/>
    <property type="evidence" value="ECO:0007669"/>
    <property type="project" value="InterPro"/>
</dbReference>
<sequence length="400" mass="45231">MNKEHKNTLFLLVRGQTTNFGNIIFDYANKLLIAQLASRSSFFMMLYQSSESIIRLLFNLFAGYIADFSNRKQVLILTDLIAAIATFLLFLFYDPQNIWALVIVNGLLALLFSFNGPSYKAIIKDLLSRKGIYRYNSFSKIIAEIVGVGAPLVAVFVIKQFGFKYGMLINSLSFFVSVFCEYHFYILHTIKNQPLPLLAGLKEGLLYLYRDKMLLIILCATAFLNFLEAVYNFYLPFTSTFSQFSNIYAYILVAQSLGSILGALLIATMKLKIAGQGFFHLLLPGAIALILLDVFKNYQVMILILFAIFATTVSMFNVSFMSHMQVSVASNFLGRIFSLIFTIVGIFAPLGSFVASLIDLKSWQIFAYVGYGQLLIYLIAILTIHRLFHKQNKEQATSRD</sequence>
<dbReference type="PANTHER" id="PTHR23513">
    <property type="entry name" value="INTEGRAL MEMBRANE EFFLUX PROTEIN-RELATED"/>
    <property type="match status" value="1"/>
</dbReference>
<organism evidence="6 7">
    <name type="scientific">Aerococcus urinae</name>
    <dbReference type="NCBI Taxonomy" id="1376"/>
    <lineage>
        <taxon>Bacteria</taxon>
        <taxon>Bacillati</taxon>
        <taxon>Bacillota</taxon>
        <taxon>Bacilli</taxon>
        <taxon>Lactobacillales</taxon>
        <taxon>Aerococcaceae</taxon>
        <taxon>Aerococcus</taxon>
    </lineage>
</organism>
<dbReference type="InterPro" id="IPR011701">
    <property type="entry name" value="MFS"/>
</dbReference>
<evidence type="ECO:0000313" key="6">
    <source>
        <dbReference type="EMBL" id="RAV79897.1"/>
    </source>
</evidence>
<gene>
    <name evidence="6" type="ORF">DBT54_04250</name>
</gene>
<keyword evidence="5" id="KW-0472">Membrane</keyword>
<reference evidence="6 7" key="1">
    <citation type="submission" date="2018-04" db="EMBL/GenBank/DDBJ databases">
        <title>Aerococcus urinae genomes.</title>
        <authorList>
            <person name="Hilt E."/>
            <person name="Gilbert N.M."/>
            <person name="Thomas-White K."/>
            <person name="Putonti C."/>
            <person name="Lewis A.L."/>
            <person name="Visck K.L."/>
            <person name="Wolfe A.J."/>
        </authorList>
    </citation>
    <scope>NUCLEOTIDE SEQUENCE [LARGE SCALE GENOMIC DNA]</scope>
    <source>
        <strain evidence="6 7">UMB7480</strain>
    </source>
</reference>
<keyword evidence="3" id="KW-0812">Transmembrane</keyword>
<comment type="caution">
    <text evidence="6">The sequence shown here is derived from an EMBL/GenBank/DDBJ whole genome shotgun (WGS) entry which is preliminary data.</text>
</comment>
<evidence type="ECO:0000256" key="5">
    <source>
        <dbReference type="ARBA" id="ARBA00023136"/>
    </source>
</evidence>
<evidence type="ECO:0000256" key="4">
    <source>
        <dbReference type="ARBA" id="ARBA00022989"/>
    </source>
</evidence>
<dbReference type="Proteomes" id="UP000251923">
    <property type="component" value="Unassembled WGS sequence"/>
</dbReference>
<keyword evidence="2" id="KW-1003">Cell membrane</keyword>
<name>A0A178HEA4_9LACT</name>
<evidence type="ECO:0000313" key="7">
    <source>
        <dbReference type="Proteomes" id="UP000251923"/>
    </source>
</evidence>